<dbReference type="FunFam" id="3.40.50.2000:FF:000063">
    <property type="entry name" value="Glycosyltransferase"/>
    <property type="match status" value="1"/>
</dbReference>
<keyword evidence="5" id="KW-0414">Isoprene biosynthesis</keyword>
<evidence type="ECO:0000256" key="2">
    <source>
        <dbReference type="ARBA" id="ARBA00009995"/>
    </source>
</evidence>
<gene>
    <name evidence="8" type="ORF">DCAR_0309964</name>
</gene>
<keyword evidence="4 6" id="KW-0808">Transferase</keyword>
<dbReference type="CDD" id="cd03784">
    <property type="entry name" value="GT1_Gtf-like"/>
    <property type="match status" value="1"/>
</dbReference>
<dbReference type="SUPFAM" id="SSF53756">
    <property type="entry name" value="UDP-Glycosyltransferase/glycogen phosphorylase"/>
    <property type="match status" value="1"/>
</dbReference>
<accession>A0AAF1ASJ2</accession>
<protein>
    <recommendedName>
        <fullName evidence="7">Glycosyltransferase</fullName>
        <ecNumber evidence="7">2.4.1.-</ecNumber>
    </recommendedName>
</protein>
<dbReference type="InterPro" id="IPR002213">
    <property type="entry name" value="UDP_glucos_trans"/>
</dbReference>
<evidence type="ECO:0000256" key="7">
    <source>
        <dbReference type="RuleBase" id="RU362057"/>
    </source>
</evidence>
<reference evidence="8" key="1">
    <citation type="journal article" date="2016" name="Nat. Genet.">
        <title>A high-quality carrot genome assembly provides new insights into carotenoid accumulation and asterid genome evolution.</title>
        <authorList>
            <person name="Iorizzo M."/>
            <person name="Ellison S."/>
            <person name="Senalik D."/>
            <person name="Zeng P."/>
            <person name="Satapoomin P."/>
            <person name="Huang J."/>
            <person name="Bowman M."/>
            <person name="Iovene M."/>
            <person name="Sanseverino W."/>
            <person name="Cavagnaro P."/>
            <person name="Yildiz M."/>
            <person name="Macko-Podgorni A."/>
            <person name="Moranska E."/>
            <person name="Grzebelus E."/>
            <person name="Grzebelus D."/>
            <person name="Ashrafi H."/>
            <person name="Zheng Z."/>
            <person name="Cheng S."/>
            <person name="Spooner D."/>
            <person name="Van Deynze A."/>
            <person name="Simon P."/>
        </authorList>
    </citation>
    <scope>NUCLEOTIDE SEQUENCE</scope>
    <source>
        <tissue evidence="8">Leaf</tissue>
    </source>
</reference>
<evidence type="ECO:0000313" key="8">
    <source>
        <dbReference type="EMBL" id="WOG90720.1"/>
    </source>
</evidence>
<dbReference type="GO" id="GO:0008299">
    <property type="term" value="P:isoprenoid biosynthetic process"/>
    <property type="evidence" value="ECO:0007669"/>
    <property type="project" value="UniProtKB-KW"/>
</dbReference>
<dbReference type="EC" id="2.4.1.-" evidence="7"/>
<dbReference type="InterPro" id="IPR035595">
    <property type="entry name" value="UDP_glycos_trans_CS"/>
</dbReference>
<evidence type="ECO:0000313" key="9">
    <source>
        <dbReference type="Proteomes" id="UP000077755"/>
    </source>
</evidence>
<evidence type="ECO:0000256" key="4">
    <source>
        <dbReference type="ARBA" id="ARBA00022679"/>
    </source>
</evidence>
<evidence type="ECO:0000256" key="1">
    <source>
        <dbReference type="ARBA" id="ARBA00004721"/>
    </source>
</evidence>
<name>A0AAF1ASJ2_DAUCS</name>
<comment type="pathway">
    <text evidence="1">Secondary metabolite biosynthesis; terpenoid biosynthesis.</text>
</comment>
<dbReference type="PROSITE" id="PS00375">
    <property type="entry name" value="UDPGT"/>
    <property type="match status" value="1"/>
</dbReference>
<dbReference type="Proteomes" id="UP000077755">
    <property type="component" value="Chromosome 3"/>
</dbReference>
<proteinExistence type="inferred from homology"/>
<dbReference type="PANTHER" id="PTHR48047">
    <property type="entry name" value="GLYCOSYLTRANSFERASE"/>
    <property type="match status" value="1"/>
</dbReference>
<reference evidence="8" key="2">
    <citation type="submission" date="2022-03" db="EMBL/GenBank/DDBJ databases">
        <title>Draft title - Genomic analysis of global carrot germplasm unveils the trajectory of domestication and the origin of high carotenoid orange carrot.</title>
        <authorList>
            <person name="Iorizzo M."/>
            <person name="Ellison S."/>
            <person name="Senalik D."/>
            <person name="Macko-Podgorni A."/>
            <person name="Grzebelus D."/>
            <person name="Bostan H."/>
            <person name="Rolling W."/>
            <person name="Curaba J."/>
            <person name="Simon P."/>
        </authorList>
    </citation>
    <scope>NUCLEOTIDE SEQUENCE</scope>
    <source>
        <tissue evidence="8">Leaf</tissue>
    </source>
</reference>
<comment type="similarity">
    <text evidence="2 6">Belongs to the UDP-glycosyltransferase family.</text>
</comment>
<organism evidence="8 9">
    <name type="scientific">Daucus carota subsp. sativus</name>
    <name type="common">Carrot</name>
    <dbReference type="NCBI Taxonomy" id="79200"/>
    <lineage>
        <taxon>Eukaryota</taxon>
        <taxon>Viridiplantae</taxon>
        <taxon>Streptophyta</taxon>
        <taxon>Embryophyta</taxon>
        <taxon>Tracheophyta</taxon>
        <taxon>Spermatophyta</taxon>
        <taxon>Magnoliopsida</taxon>
        <taxon>eudicotyledons</taxon>
        <taxon>Gunneridae</taxon>
        <taxon>Pentapetalae</taxon>
        <taxon>asterids</taxon>
        <taxon>campanulids</taxon>
        <taxon>Apiales</taxon>
        <taxon>Apiaceae</taxon>
        <taxon>Apioideae</taxon>
        <taxon>Scandiceae</taxon>
        <taxon>Daucinae</taxon>
        <taxon>Daucus</taxon>
        <taxon>Daucus sect. Daucus</taxon>
    </lineage>
</organism>
<dbReference type="AlphaFoldDB" id="A0AAF1ASJ2"/>
<keyword evidence="3 6" id="KW-0328">Glycosyltransferase</keyword>
<dbReference type="EMBL" id="CP093345">
    <property type="protein sequence ID" value="WOG90720.1"/>
    <property type="molecule type" value="Genomic_DNA"/>
</dbReference>
<evidence type="ECO:0000256" key="5">
    <source>
        <dbReference type="ARBA" id="ARBA00023229"/>
    </source>
</evidence>
<dbReference type="GO" id="GO:0035251">
    <property type="term" value="F:UDP-glucosyltransferase activity"/>
    <property type="evidence" value="ECO:0007669"/>
    <property type="project" value="TreeGrafter"/>
</dbReference>
<dbReference type="FunFam" id="3.40.50.2000:FF:000071">
    <property type="entry name" value="Glycosyltransferase"/>
    <property type="match status" value="1"/>
</dbReference>
<dbReference type="Gene3D" id="3.40.50.2000">
    <property type="entry name" value="Glycogen Phosphorylase B"/>
    <property type="match status" value="2"/>
</dbReference>
<dbReference type="KEGG" id="dcr:108214915"/>
<dbReference type="PANTHER" id="PTHR48047:SF150">
    <property type="entry name" value="SOLANIDINE UDP-GLUCOSE GLUCOSYLTRANSFERASE 1"/>
    <property type="match status" value="1"/>
</dbReference>
<evidence type="ECO:0000256" key="3">
    <source>
        <dbReference type="ARBA" id="ARBA00022676"/>
    </source>
</evidence>
<evidence type="ECO:0000256" key="6">
    <source>
        <dbReference type="RuleBase" id="RU003718"/>
    </source>
</evidence>
<keyword evidence="9" id="KW-1185">Reference proteome</keyword>
<sequence length="482" mass="54722">MEIPENFHVLFLPYLTPSHMIPLVDMGRLFAARGVTVTIITTPHNALLFRSSIEQGLESGHHIAVHELNFPSREVGLPEGIENFNAITSSEMSSKVFYGIMLLRKPMEDLIRKLSPNCIFSDMFYPWTADLASELGIPRLMFYPSSFLYHCVTHSLGIYAPHDSVESETESFLVPNLPEKIEMKRCQLQEHVKIKTRYGELIKAIKESEQKSYGLVHHTFYELEPAYADHYGEIKKSKFWHIGPIFQFFKKAETERSSGSPSEQHFCLSWLDSQKSESVVFICFGSMVRFSDAQLTEIALALEASNTQFIWVVRKMIENQENQETWLPSGFEERILKNNKGLIVRDWVPQVKILDHPSTGGFLTHCGWNSVLEAVVAGVPLVTWPLFAEHFYNEKLVELLKVGVRVGAEVWNSGFEIKSPLLGREMIQNALSRLMDGSDESAMIRRRAKEIGVKARGAVMEGGSSFNQLTSLIEEIKATMIT</sequence>
<dbReference type="Pfam" id="PF00201">
    <property type="entry name" value="UDPGT"/>
    <property type="match status" value="1"/>
</dbReference>